<dbReference type="Pfam" id="PF19552">
    <property type="entry name" value="DUF6075"/>
    <property type="match status" value="1"/>
</dbReference>
<protein>
    <submittedName>
        <fullName evidence="1">Uncharacterized protein</fullName>
    </submittedName>
</protein>
<dbReference type="EMBL" id="FOJX01000011">
    <property type="protein sequence ID" value="SFB10270.1"/>
    <property type="molecule type" value="Genomic_DNA"/>
</dbReference>
<dbReference type="Proteomes" id="UP000183843">
    <property type="component" value="Unassembled WGS sequence"/>
</dbReference>
<dbReference type="AlphaFoldDB" id="A0A1I0YCR3"/>
<accession>A0A1I0YCR3</accession>
<organism evidence="1 2">
    <name type="scientific">Selenomonas ruminantium</name>
    <dbReference type="NCBI Taxonomy" id="971"/>
    <lineage>
        <taxon>Bacteria</taxon>
        <taxon>Bacillati</taxon>
        <taxon>Bacillota</taxon>
        <taxon>Negativicutes</taxon>
        <taxon>Selenomonadales</taxon>
        <taxon>Selenomonadaceae</taxon>
        <taxon>Selenomonas</taxon>
    </lineage>
</organism>
<name>A0A1I0YCR3_SELRU</name>
<evidence type="ECO:0000313" key="2">
    <source>
        <dbReference type="Proteomes" id="UP000183843"/>
    </source>
</evidence>
<dbReference type="RefSeq" id="WP_074816713.1">
    <property type="nucleotide sequence ID" value="NZ_FOJX01000011.1"/>
</dbReference>
<proteinExistence type="predicted"/>
<gene>
    <name evidence="1" type="ORF">SAMN05216587_11151</name>
</gene>
<reference evidence="1 2" key="1">
    <citation type="submission" date="2016-10" db="EMBL/GenBank/DDBJ databases">
        <authorList>
            <person name="de Groot N.N."/>
        </authorList>
    </citation>
    <scope>NUCLEOTIDE SEQUENCE [LARGE SCALE GENOMIC DNA]</scope>
    <source>
        <strain evidence="1 2">L14</strain>
    </source>
</reference>
<sequence>MILTTNTRFSSQAHQNFIFDHGVWHKMIPERASLIYLLGILRVTREHIREIIDFENDEIQPECLSQPWVTPLARRTIMLAFNLYTNWIPDEYPEDCSPSALFDNDKIREFMQEGLNIRYRKPS</sequence>
<evidence type="ECO:0000313" key="1">
    <source>
        <dbReference type="EMBL" id="SFB10270.1"/>
    </source>
</evidence>
<dbReference type="InterPro" id="IPR045721">
    <property type="entry name" value="DUF6075"/>
</dbReference>